<dbReference type="RefSeq" id="WP_240591119.1">
    <property type="nucleotide sequence ID" value="NZ_JAKUDL010000003.1"/>
</dbReference>
<dbReference type="AlphaFoldDB" id="A0AAJ1F0V7"/>
<dbReference type="Gene3D" id="3.10.290.10">
    <property type="entry name" value="RNA-binding S4 domain"/>
    <property type="match status" value="1"/>
</dbReference>
<dbReference type="CDD" id="cd02553">
    <property type="entry name" value="PseudoU_synth_RsuA"/>
    <property type="match status" value="1"/>
</dbReference>
<comment type="caution">
    <text evidence="10">The sequence shown here is derived from an EMBL/GenBank/DDBJ whole genome shotgun (WGS) entry which is preliminary data.</text>
</comment>
<dbReference type="GO" id="GO:0003723">
    <property type="term" value="F:RNA binding"/>
    <property type="evidence" value="ECO:0007669"/>
    <property type="project" value="UniProtKB-KW"/>
</dbReference>
<feature type="domain" description="Pseudouridine synthase RsuA/RluA-like" evidence="9">
    <location>
        <begin position="66"/>
        <end position="194"/>
    </location>
</feature>
<feature type="compositionally biased region" description="Basic and acidic residues" evidence="8">
    <location>
        <begin position="226"/>
        <end position="235"/>
    </location>
</feature>
<keyword evidence="2 6" id="KW-0694">RNA-binding</keyword>
<keyword evidence="11" id="KW-1185">Reference proteome</keyword>
<evidence type="ECO:0000259" key="9">
    <source>
        <dbReference type="Pfam" id="PF00849"/>
    </source>
</evidence>
<comment type="function">
    <text evidence="5">Responsible for synthesis of pseudouridine from uracil-516 in 16S ribosomal RNA.</text>
</comment>
<dbReference type="InterPro" id="IPR006145">
    <property type="entry name" value="PsdUridine_synth_RsuA/RluA"/>
</dbReference>
<sequence length="252" mass="28192">MISPRGRLDSFLAKTLNIPKKAVRELLKAERVTVDGEPALEMALQIGPFSQIYLDDTALRAETPRYLMLHKPVGVVSATKDKEHKTVLDLIPEAIRAGLHIVGRLDLNTSGLVLLSNDSRWSESMMQPGAHVTKEYWVTLANPLTEDYIAAFERGFYFETEAITTLPAKLAIVGEREARVELCEGKYHQIKRMFGRFQNPVLALHRSRIGALMLDPDLAPGQWRPLSDDEKRACQKSEGQAGGLAKIDMKKD</sequence>
<evidence type="ECO:0000256" key="1">
    <source>
        <dbReference type="ARBA" id="ARBA00008348"/>
    </source>
</evidence>
<evidence type="ECO:0000256" key="5">
    <source>
        <dbReference type="ARBA" id="ARBA00037590"/>
    </source>
</evidence>
<evidence type="ECO:0000256" key="6">
    <source>
        <dbReference type="PROSITE-ProRule" id="PRU00182"/>
    </source>
</evidence>
<dbReference type="EMBL" id="JAKUDL010000003">
    <property type="protein sequence ID" value="MCH4294828.1"/>
    <property type="molecule type" value="Genomic_DNA"/>
</dbReference>
<dbReference type="GO" id="GO:0006364">
    <property type="term" value="P:rRNA processing"/>
    <property type="evidence" value="ECO:0007669"/>
    <property type="project" value="UniProtKB-ARBA"/>
</dbReference>
<dbReference type="NCBIfam" id="TIGR00093">
    <property type="entry name" value="pseudouridine synthase"/>
    <property type="match status" value="1"/>
</dbReference>
<dbReference type="Proteomes" id="UP001297581">
    <property type="component" value="Unassembled WGS sequence"/>
</dbReference>
<dbReference type="InterPro" id="IPR050343">
    <property type="entry name" value="RsuA_PseudoU_synthase"/>
</dbReference>
<evidence type="ECO:0000256" key="8">
    <source>
        <dbReference type="SAM" id="MobiDB-lite"/>
    </source>
</evidence>
<comment type="catalytic activity">
    <reaction evidence="4">
        <text>uridine(516) in 16S rRNA = pseudouridine(516) in 16S rRNA</text>
        <dbReference type="Rhea" id="RHEA:38867"/>
        <dbReference type="Rhea" id="RHEA-COMP:10089"/>
        <dbReference type="Rhea" id="RHEA-COMP:10090"/>
        <dbReference type="ChEBI" id="CHEBI:65314"/>
        <dbReference type="ChEBI" id="CHEBI:65315"/>
        <dbReference type="EC" id="5.4.99.19"/>
    </reaction>
</comment>
<comment type="similarity">
    <text evidence="1 7">Belongs to the pseudouridine synthase RsuA family.</text>
</comment>
<dbReference type="Gene3D" id="3.30.70.580">
    <property type="entry name" value="Pseudouridine synthase I, catalytic domain, N-terminal subdomain"/>
    <property type="match status" value="1"/>
</dbReference>
<keyword evidence="3 7" id="KW-0413">Isomerase</keyword>
<evidence type="ECO:0000256" key="2">
    <source>
        <dbReference type="ARBA" id="ARBA00022884"/>
    </source>
</evidence>
<organism evidence="10 11">
    <name type="scientific">Shewanella zhuhaiensis</name>
    <dbReference type="NCBI Taxonomy" id="2919576"/>
    <lineage>
        <taxon>Bacteria</taxon>
        <taxon>Pseudomonadati</taxon>
        <taxon>Pseudomonadota</taxon>
        <taxon>Gammaproteobacteria</taxon>
        <taxon>Alteromonadales</taxon>
        <taxon>Shewanellaceae</taxon>
        <taxon>Shewanella</taxon>
    </lineage>
</organism>
<proteinExistence type="inferred from homology"/>
<dbReference type="PROSITE" id="PS50889">
    <property type="entry name" value="S4"/>
    <property type="match status" value="1"/>
</dbReference>
<dbReference type="GO" id="GO:0001522">
    <property type="term" value="P:pseudouridine synthesis"/>
    <property type="evidence" value="ECO:0007669"/>
    <property type="project" value="InterPro"/>
</dbReference>
<dbReference type="Gene3D" id="3.30.70.1560">
    <property type="entry name" value="Alpha-L RNA-binding motif"/>
    <property type="match status" value="1"/>
</dbReference>
<dbReference type="InterPro" id="IPR020103">
    <property type="entry name" value="PsdUridine_synth_cat_dom_sf"/>
</dbReference>
<evidence type="ECO:0000256" key="3">
    <source>
        <dbReference type="ARBA" id="ARBA00023235"/>
    </source>
</evidence>
<dbReference type="InterPro" id="IPR042092">
    <property type="entry name" value="PsdUridine_s_RsuA/RluB/E/F_cat"/>
</dbReference>
<dbReference type="PANTHER" id="PTHR47683">
    <property type="entry name" value="PSEUDOURIDINE SYNTHASE FAMILY PROTEIN-RELATED"/>
    <property type="match status" value="1"/>
</dbReference>
<evidence type="ECO:0000313" key="11">
    <source>
        <dbReference type="Proteomes" id="UP001297581"/>
    </source>
</evidence>
<dbReference type="GO" id="GO:0160136">
    <property type="term" value="F:16S rRNA pseudouridine(516) synthase activity"/>
    <property type="evidence" value="ECO:0007669"/>
    <property type="project" value="UniProtKB-EC"/>
</dbReference>
<dbReference type="SUPFAM" id="SSF55120">
    <property type="entry name" value="Pseudouridine synthase"/>
    <property type="match status" value="1"/>
</dbReference>
<dbReference type="Pfam" id="PF00849">
    <property type="entry name" value="PseudoU_synth_2"/>
    <property type="match status" value="1"/>
</dbReference>
<dbReference type="EC" id="5.4.99.-" evidence="7"/>
<evidence type="ECO:0000256" key="7">
    <source>
        <dbReference type="RuleBase" id="RU003887"/>
    </source>
</evidence>
<dbReference type="SUPFAM" id="SSF55174">
    <property type="entry name" value="Alpha-L RNA-binding motif"/>
    <property type="match status" value="1"/>
</dbReference>
<dbReference type="PROSITE" id="PS01149">
    <property type="entry name" value="PSI_RSU"/>
    <property type="match status" value="1"/>
</dbReference>
<name>A0AAJ1F0V7_9GAMM</name>
<dbReference type="PANTHER" id="PTHR47683:SF4">
    <property type="entry name" value="PSEUDOURIDINE SYNTHASE"/>
    <property type="match status" value="1"/>
</dbReference>
<gene>
    <name evidence="10" type="ORF">MJ923_10990</name>
</gene>
<evidence type="ECO:0000313" key="10">
    <source>
        <dbReference type="EMBL" id="MCH4294828.1"/>
    </source>
</evidence>
<dbReference type="InterPro" id="IPR000748">
    <property type="entry name" value="PsdUridine_synth_RsuA/RluB/E/F"/>
</dbReference>
<accession>A0AAJ1F0V7</accession>
<dbReference type="InterPro" id="IPR020094">
    <property type="entry name" value="TruA/RsuA/RluB/E/F_N"/>
</dbReference>
<evidence type="ECO:0000256" key="4">
    <source>
        <dbReference type="ARBA" id="ARBA00036749"/>
    </source>
</evidence>
<dbReference type="InterPro" id="IPR036986">
    <property type="entry name" value="S4_RNA-bd_sf"/>
</dbReference>
<protein>
    <recommendedName>
        <fullName evidence="7">Pseudouridine synthase</fullName>
        <ecNumber evidence="7">5.4.99.-</ecNumber>
    </recommendedName>
</protein>
<dbReference type="InterPro" id="IPR018496">
    <property type="entry name" value="PsdUridine_synth_RsuA/RluB_CS"/>
</dbReference>
<feature type="region of interest" description="Disordered" evidence="8">
    <location>
        <begin position="225"/>
        <end position="252"/>
    </location>
</feature>
<reference evidence="10 11" key="1">
    <citation type="submission" date="2022-02" db="EMBL/GenBank/DDBJ databases">
        <title>The genome sequence of Shewanella sp. 3B26.</title>
        <authorList>
            <person name="Du J."/>
        </authorList>
    </citation>
    <scope>NUCLEOTIDE SEQUENCE [LARGE SCALE GENOMIC DNA]</scope>
    <source>
        <strain evidence="10 11">3B26</strain>
    </source>
</reference>